<evidence type="ECO:0000313" key="2">
    <source>
        <dbReference type="Proteomes" id="UP001175226"/>
    </source>
</evidence>
<keyword evidence="2" id="KW-1185">Reference proteome</keyword>
<gene>
    <name evidence="1" type="ORF">EV421DRAFT_1808008</name>
</gene>
<dbReference type="AlphaFoldDB" id="A0AA39JGY9"/>
<dbReference type="CDD" id="cd00048">
    <property type="entry name" value="DSRM_SF"/>
    <property type="match status" value="1"/>
</dbReference>
<dbReference type="SUPFAM" id="SSF54768">
    <property type="entry name" value="dsRNA-binding domain-like"/>
    <property type="match status" value="1"/>
</dbReference>
<evidence type="ECO:0000313" key="1">
    <source>
        <dbReference type="EMBL" id="KAK0442600.1"/>
    </source>
</evidence>
<dbReference type="EMBL" id="JAUEPT010000025">
    <property type="protein sequence ID" value="KAK0442600.1"/>
    <property type="molecule type" value="Genomic_DNA"/>
</dbReference>
<comment type="caution">
    <text evidence="1">The sequence shown here is derived from an EMBL/GenBank/DDBJ whole genome shotgun (WGS) entry which is preliminary data.</text>
</comment>
<accession>A0AA39JGY9</accession>
<organism evidence="1 2">
    <name type="scientific">Armillaria borealis</name>
    <dbReference type="NCBI Taxonomy" id="47425"/>
    <lineage>
        <taxon>Eukaryota</taxon>
        <taxon>Fungi</taxon>
        <taxon>Dikarya</taxon>
        <taxon>Basidiomycota</taxon>
        <taxon>Agaricomycotina</taxon>
        <taxon>Agaricomycetes</taxon>
        <taxon>Agaricomycetidae</taxon>
        <taxon>Agaricales</taxon>
        <taxon>Marasmiineae</taxon>
        <taxon>Physalacriaceae</taxon>
        <taxon>Armillaria</taxon>
    </lineage>
</organism>
<protein>
    <recommendedName>
        <fullName evidence="3">DRBM domain-containing protein</fullName>
    </recommendedName>
</protein>
<name>A0AA39JGY9_9AGAR</name>
<dbReference type="Proteomes" id="UP001175226">
    <property type="component" value="Unassembled WGS sequence"/>
</dbReference>
<sequence>MSSQTHYRQDLNNHAIQAGLALTYEEASSGPKNAVTWTITCLQYLILTASRTVGGVEHGKGSSTSKGQAKEIASYKAMVALGLINSN</sequence>
<reference evidence="1" key="1">
    <citation type="submission" date="2023-06" db="EMBL/GenBank/DDBJ databases">
        <authorList>
            <consortium name="Lawrence Berkeley National Laboratory"/>
            <person name="Ahrendt S."/>
            <person name="Sahu N."/>
            <person name="Indic B."/>
            <person name="Wong-Bajracharya J."/>
            <person name="Merenyi Z."/>
            <person name="Ke H.-M."/>
            <person name="Monk M."/>
            <person name="Kocsube S."/>
            <person name="Drula E."/>
            <person name="Lipzen A."/>
            <person name="Balint B."/>
            <person name="Henrissat B."/>
            <person name="Andreopoulos B."/>
            <person name="Martin F.M."/>
            <person name="Harder C.B."/>
            <person name="Rigling D."/>
            <person name="Ford K.L."/>
            <person name="Foster G.D."/>
            <person name="Pangilinan J."/>
            <person name="Papanicolaou A."/>
            <person name="Barry K."/>
            <person name="LaButti K."/>
            <person name="Viragh M."/>
            <person name="Koriabine M."/>
            <person name="Yan M."/>
            <person name="Riley R."/>
            <person name="Champramary S."/>
            <person name="Plett K.L."/>
            <person name="Tsai I.J."/>
            <person name="Slot J."/>
            <person name="Sipos G."/>
            <person name="Plett J."/>
            <person name="Nagy L.G."/>
            <person name="Grigoriev I.V."/>
        </authorList>
    </citation>
    <scope>NUCLEOTIDE SEQUENCE</scope>
    <source>
        <strain evidence="1">FPL87.14</strain>
    </source>
</reference>
<evidence type="ECO:0008006" key="3">
    <source>
        <dbReference type="Google" id="ProtNLM"/>
    </source>
</evidence>
<dbReference type="Gene3D" id="3.30.160.20">
    <property type="match status" value="1"/>
</dbReference>
<proteinExistence type="predicted"/>